<evidence type="ECO:0000259" key="1">
    <source>
        <dbReference type="SMART" id="SM00861"/>
    </source>
</evidence>
<dbReference type="Pfam" id="PF02780">
    <property type="entry name" value="Transketolase_C"/>
    <property type="match status" value="1"/>
</dbReference>
<dbReference type="InterPro" id="IPR051157">
    <property type="entry name" value="PDH/Transketolase"/>
</dbReference>
<evidence type="ECO:0000313" key="3">
    <source>
        <dbReference type="Proteomes" id="UP000606889"/>
    </source>
</evidence>
<sequence>MQDQAETKKKENIMREAFAEGLMEAMKRNRDVVYLEADLAGALGTGNVFKRYPEQSFNVGIMEANMMGVAAGMSVNGKIPFIHSFGAFASRRIADQLYLSGCYNGANVKVMGSDPGVAAETNGGTHMPLEDMGVLRSFPGLTILDIADTNLMLSAVGKMAETYGMFYVRFPRKGVINYYEEGTKFEFGKGMILREGTDISIIACGLEVQEALKAAGELERKGVSVQVVDMFTVKPIDRDLVIECAEKTGAVVTAENHNRIGGLGSAVAEVLVESCPVPMQRIGSPDVFGEVGDRNFLMKKFGITAGDIVEAALKMVSRKV</sequence>
<dbReference type="Gene3D" id="3.40.50.970">
    <property type="match status" value="1"/>
</dbReference>
<dbReference type="InterPro" id="IPR033248">
    <property type="entry name" value="Transketolase_C"/>
</dbReference>
<dbReference type="PANTHER" id="PTHR43825">
    <property type="entry name" value="PYRUVATE DEHYDROGENASE E1 COMPONENT"/>
    <property type="match status" value="1"/>
</dbReference>
<dbReference type="SUPFAM" id="SSF52922">
    <property type="entry name" value="TK C-terminal domain-like"/>
    <property type="match status" value="1"/>
</dbReference>
<dbReference type="Pfam" id="PF02779">
    <property type="entry name" value="Transket_pyr"/>
    <property type="match status" value="1"/>
</dbReference>
<evidence type="ECO:0000313" key="2">
    <source>
        <dbReference type="EMBL" id="MBC5649208.1"/>
    </source>
</evidence>
<organism evidence="2 3">
    <name type="scientific">Christensenella tenuis</name>
    <dbReference type="NCBI Taxonomy" id="2763033"/>
    <lineage>
        <taxon>Bacteria</taxon>
        <taxon>Bacillati</taxon>
        <taxon>Bacillota</taxon>
        <taxon>Clostridia</taxon>
        <taxon>Christensenellales</taxon>
        <taxon>Christensenellaceae</taxon>
        <taxon>Christensenella</taxon>
    </lineage>
</organism>
<name>A0ABR7EHN9_9FIRM</name>
<dbReference type="RefSeq" id="WP_186858657.1">
    <property type="nucleotide sequence ID" value="NZ_JACOON010000007.1"/>
</dbReference>
<dbReference type="EMBL" id="JACOON010000007">
    <property type="protein sequence ID" value="MBC5649208.1"/>
    <property type="molecule type" value="Genomic_DNA"/>
</dbReference>
<proteinExistence type="predicted"/>
<dbReference type="SMART" id="SM00861">
    <property type="entry name" value="Transket_pyr"/>
    <property type="match status" value="1"/>
</dbReference>
<dbReference type="InterPro" id="IPR029061">
    <property type="entry name" value="THDP-binding"/>
</dbReference>
<dbReference type="InterPro" id="IPR005475">
    <property type="entry name" value="Transketolase-like_Pyr-bd"/>
</dbReference>
<dbReference type="SUPFAM" id="SSF52518">
    <property type="entry name" value="Thiamin diphosphate-binding fold (THDP-binding)"/>
    <property type="match status" value="1"/>
</dbReference>
<protein>
    <submittedName>
        <fullName evidence="2">Transketolase family protein</fullName>
    </submittedName>
</protein>
<dbReference type="PANTHER" id="PTHR43825:SF1">
    <property type="entry name" value="TRANSKETOLASE-LIKE PYRIMIDINE-BINDING DOMAIN-CONTAINING PROTEIN"/>
    <property type="match status" value="1"/>
</dbReference>
<dbReference type="InterPro" id="IPR009014">
    <property type="entry name" value="Transketo_C/PFOR_II"/>
</dbReference>
<dbReference type="CDD" id="cd07033">
    <property type="entry name" value="TPP_PYR_DXS_TK_like"/>
    <property type="match status" value="1"/>
</dbReference>
<dbReference type="Gene3D" id="3.40.50.920">
    <property type="match status" value="1"/>
</dbReference>
<accession>A0ABR7EHN9</accession>
<dbReference type="Proteomes" id="UP000606889">
    <property type="component" value="Unassembled WGS sequence"/>
</dbReference>
<comment type="caution">
    <text evidence="2">The sequence shown here is derived from an EMBL/GenBank/DDBJ whole genome shotgun (WGS) entry which is preliminary data.</text>
</comment>
<gene>
    <name evidence="2" type="ORF">H8S18_12745</name>
</gene>
<keyword evidence="3" id="KW-1185">Reference proteome</keyword>
<feature type="domain" description="Transketolase-like pyrimidine-binding" evidence="1">
    <location>
        <begin position="12"/>
        <end position="178"/>
    </location>
</feature>
<reference evidence="2 3" key="1">
    <citation type="submission" date="2020-08" db="EMBL/GenBank/DDBJ databases">
        <title>Genome public.</title>
        <authorList>
            <person name="Liu C."/>
            <person name="Sun Q."/>
        </authorList>
    </citation>
    <scope>NUCLEOTIDE SEQUENCE [LARGE SCALE GENOMIC DNA]</scope>
    <source>
        <strain evidence="2 3">NSJ-35</strain>
    </source>
</reference>